<evidence type="ECO:0000256" key="9">
    <source>
        <dbReference type="ARBA" id="ARBA00022842"/>
    </source>
</evidence>
<evidence type="ECO:0000256" key="7">
    <source>
        <dbReference type="ARBA" id="ARBA00022777"/>
    </source>
</evidence>
<dbReference type="InterPro" id="IPR005218">
    <property type="entry name" value="Diacylglycerol/lipid_kinase"/>
</dbReference>
<gene>
    <name evidence="15" type="ORF">VLY81_01065</name>
</gene>
<keyword evidence="6" id="KW-0547">Nucleotide-binding</keyword>
<sequence>MNELLFVVNPVAGHGRSLRVFARLRAVLERVPGVRCVVWHTRGPGHARELAERAALEGYGRILAVGGDGTVHEALNGLMALSPAARGRIAFGVVPAGSGNDFARNTGIPRDPAALATLLASGPASPMDVGVVNGHYFANVAGVGFDAEVARQANRLPKFVPGALTYVFAALWTLSRYRNAAVRIVLDGEILERRVMLVAVGNGAGYGGGMRICPGARMDDGTFRVVVAGDLPKPSVLSLLPKVFSGRHVEHPLVEVYDARHVRIEAERPLAVQADGEIVAASPLSLEVVPSAVRVIGLLGRSSDATTRDHAATAWAPRSADEPPTAGTSPAPGPGPVVERPVADPHQDGRVDTGRRVDIA</sequence>
<dbReference type="Pfam" id="PF19279">
    <property type="entry name" value="YegS_C"/>
    <property type="match status" value="1"/>
</dbReference>
<dbReference type="GO" id="GO:0016301">
    <property type="term" value="F:kinase activity"/>
    <property type="evidence" value="ECO:0007669"/>
    <property type="project" value="UniProtKB-KW"/>
</dbReference>
<dbReference type="PANTHER" id="PTHR12358:SF106">
    <property type="entry name" value="LIPID KINASE YEGS"/>
    <property type="match status" value="1"/>
</dbReference>
<keyword evidence="7 15" id="KW-0418">Kinase</keyword>
<dbReference type="RefSeq" id="WP_324669170.1">
    <property type="nucleotide sequence ID" value="NZ_CP141614.1"/>
</dbReference>
<dbReference type="InterPro" id="IPR016064">
    <property type="entry name" value="NAD/diacylglycerol_kinase_sf"/>
</dbReference>
<keyword evidence="10" id="KW-0443">Lipid metabolism</keyword>
<reference evidence="16" key="1">
    <citation type="submission" date="2023-12" db="EMBL/GenBank/DDBJ databases">
        <title>Novel isolates from deep terrestrial aquifers shed light on the physiology and ecology of the class Limnochordia.</title>
        <authorList>
            <person name="Karnachuk O.V."/>
            <person name="Lukina A.P."/>
            <person name="Avakyan M.R."/>
            <person name="Kadnikov V."/>
            <person name="Begmatov S."/>
            <person name="Beletsky A.V."/>
            <person name="Mardanov A.V."/>
            <person name="Ravin N.V."/>
        </authorList>
    </citation>
    <scope>NUCLEOTIDE SEQUENCE [LARGE SCALE GENOMIC DNA]</scope>
    <source>
        <strain evidence="16">LN</strain>
    </source>
</reference>
<keyword evidence="16" id="KW-1185">Reference proteome</keyword>
<dbReference type="InterPro" id="IPR017438">
    <property type="entry name" value="ATP-NAD_kinase_N"/>
</dbReference>
<dbReference type="InterPro" id="IPR045540">
    <property type="entry name" value="YegS/DAGK_C"/>
</dbReference>
<dbReference type="PROSITE" id="PS50146">
    <property type="entry name" value="DAGK"/>
    <property type="match status" value="1"/>
</dbReference>
<evidence type="ECO:0000256" key="10">
    <source>
        <dbReference type="ARBA" id="ARBA00023098"/>
    </source>
</evidence>
<evidence type="ECO:0000256" key="5">
    <source>
        <dbReference type="ARBA" id="ARBA00022723"/>
    </source>
</evidence>
<evidence type="ECO:0000313" key="15">
    <source>
        <dbReference type="EMBL" id="WRP14791.1"/>
    </source>
</evidence>
<feature type="compositionally biased region" description="Basic and acidic residues" evidence="13">
    <location>
        <begin position="341"/>
        <end position="360"/>
    </location>
</feature>
<dbReference type="Gene3D" id="2.60.200.40">
    <property type="match status" value="1"/>
</dbReference>
<keyword evidence="8" id="KW-0067">ATP-binding</keyword>
<dbReference type="NCBIfam" id="TIGR00147">
    <property type="entry name" value="YegS/Rv2252/BmrU family lipid kinase"/>
    <property type="match status" value="1"/>
</dbReference>
<accession>A0ABZ1BQT1</accession>
<feature type="region of interest" description="Disordered" evidence="13">
    <location>
        <begin position="306"/>
        <end position="360"/>
    </location>
</feature>
<dbReference type="Proteomes" id="UP001333102">
    <property type="component" value="Chromosome"/>
</dbReference>
<comment type="similarity">
    <text evidence="2">Belongs to the diacylglycerol/lipid kinase family.</text>
</comment>
<dbReference type="Gene3D" id="3.40.50.10330">
    <property type="entry name" value="Probable inorganic polyphosphate/atp-NAD kinase, domain 1"/>
    <property type="match status" value="1"/>
</dbReference>
<protein>
    <submittedName>
        <fullName evidence="15">Diacylglycerol kinase family protein</fullName>
    </submittedName>
</protein>
<keyword evidence="9" id="KW-0460">Magnesium</keyword>
<evidence type="ECO:0000256" key="3">
    <source>
        <dbReference type="ARBA" id="ARBA00022516"/>
    </source>
</evidence>
<dbReference type="PANTHER" id="PTHR12358">
    <property type="entry name" value="SPHINGOSINE KINASE"/>
    <property type="match status" value="1"/>
</dbReference>
<dbReference type="InterPro" id="IPR001206">
    <property type="entry name" value="Diacylglycerol_kinase_cat_dom"/>
</dbReference>
<evidence type="ECO:0000256" key="2">
    <source>
        <dbReference type="ARBA" id="ARBA00005983"/>
    </source>
</evidence>
<evidence type="ECO:0000256" key="1">
    <source>
        <dbReference type="ARBA" id="ARBA00001946"/>
    </source>
</evidence>
<evidence type="ECO:0000256" key="13">
    <source>
        <dbReference type="SAM" id="MobiDB-lite"/>
    </source>
</evidence>
<name>A0ABZ1BQT1_9FIRM</name>
<evidence type="ECO:0000256" key="12">
    <source>
        <dbReference type="ARBA" id="ARBA00023264"/>
    </source>
</evidence>
<keyword evidence="11" id="KW-0594">Phospholipid biosynthesis</keyword>
<dbReference type="InterPro" id="IPR050187">
    <property type="entry name" value="Lipid_Phosphate_FormReg"/>
</dbReference>
<keyword evidence="5" id="KW-0479">Metal-binding</keyword>
<comment type="cofactor">
    <cofactor evidence="1">
        <name>Mg(2+)</name>
        <dbReference type="ChEBI" id="CHEBI:18420"/>
    </cofactor>
</comment>
<evidence type="ECO:0000256" key="6">
    <source>
        <dbReference type="ARBA" id="ARBA00022741"/>
    </source>
</evidence>
<evidence type="ECO:0000256" key="4">
    <source>
        <dbReference type="ARBA" id="ARBA00022679"/>
    </source>
</evidence>
<dbReference type="EMBL" id="CP141614">
    <property type="protein sequence ID" value="WRP14791.1"/>
    <property type="molecule type" value="Genomic_DNA"/>
</dbReference>
<keyword evidence="3" id="KW-0444">Lipid biosynthesis</keyword>
<evidence type="ECO:0000256" key="11">
    <source>
        <dbReference type="ARBA" id="ARBA00023209"/>
    </source>
</evidence>
<organism evidence="15 16">
    <name type="scientific">Geochorda subterranea</name>
    <dbReference type="NCBI Taxonomy" id="3109564"/>
    <lineage>
        <taxon>Bacteria</taxon>
        <taxon>Bacillati</taxon>
        <taxon>Bacillota</taxon>
        <taxon>Limnochordia</taxon>
        <taxon>Limnochordales</taxon>
        <taxon>Geochordaceae</taxon>
        <taxon>Geochorda</taxon>
    </lineage>
</organism>
<dbReference type="SMART" id="SM00046">
    <property type="entry name" value="DAGKc"/>
    <property type="match status" value="1"/>
</dbReference>
<dbReference type="SUPFAM" id="SSF111331">
    <property type="entry name" value="NAD kinase/diacylglycerol kinase-like"/>
    <property type="match status" value="1"/>
</dbReference>
<proteinExistence type="inferred from homology"/>
<keyword evidence="4" id="KW-0808">Transferase</keyword>
<keyword evidence="12" id="KW-1208">Phospholipid metabolism</keyword>
<evidence type="ECO:0000313" key="16">
    <source>
        <dbReference type="Proteomes" id="UP001333102"/>
    </source>
</evidence>
<dbReference type="Pfam" id="PF00781">
    <property type="entry name" value="DAGK_cat"/>
    <property type="match status" value="1"/>
</dbReference>
<evidence type="ECO:0000259" key="14">
    <source>
        <dbReference type="PROSITE" id="PS50146"/>
    </source>
</evidence>
<feature type="domain" description="DAGKc" evidence="14">
    <location>
        <begin position="1"/>
        <end position="136"/>
    </location>
</feature>
<evidence type="ECO:0000256" key="8">
    <source>
        <dbReference type="ARBA" id="ARBA00022840"/>
    </source>
</evidence>